<evidence type="ECO:0000313" key="2">
    <source>
        <dbReference type="EMBL" id="SFZ78986.1"/>
    </source>
</evidence>
<organism evidence="2 3">
    <name type="scientific">Chitinimonas taiwanensis DSM 18899</name>
    <dbReference type="NCBI Taxonomy" id="1121279"/>
    <lineage>
        <taxon>Bacteria</taxon>
        <taxon>Pseudomonadati</taxon>
        <taxon>Pseudomonadota</taxon>
        <taxon>Betaproteobacteria</taxon>
        <taxon>Neisseriales</taxon>
        <taxon>Chitinibacteraceae</taxon>
        <taxon>Chitinimonas</taxon>
    </lineage>
</organism>
<protein>
    <submittedName>
        <fullName evidence="2">Flagellar capping protein FliD</fullName>
    </submittedName>
</protein>
<dbReference type="Proteomes" id="UP000186513">
    <property type="component" value="Unassembled WGS sequence"/>
</dbReference>
<gene>
    <name evidence="2" type="ORF">SAMN02745887_03304</name>
</gene>
<dbReference type="InterPro" id="IPR040026">
    <property type="entry name" value="FliD"/>
</dbReference>
<dbReference type="PANTHER" id="PTHR30288">
    <property type="entry name" value="FLAGELLAR CAP/ASSEMBLY PROTEIN FLID"/>
    <property type="match status" value="1"/>
</dbReference>
<dbReference type="InterPro" id="IPR010809">
    <property type="entry name" value="FliD_C"/>
</dbReference>
<feature type="domain" description="Flagellar hook-associated protein 2 C-terminal" evidence="1">
    <location>
        <begin position="333"/>
        <end position="401"/>
    </location>
</feature>
<keyword evidence="2" id="KW-0282">Flagellum</keyword>
<accession>A0A1K2HRT7</accession>
<dbReference type="RefSeq" id="WP_072429789.1">
    <property type="nucleotide sequence ID" value="NZ_FPKR01000014.1"/>
</dbReference>
<proteinExistence type="predicted"/>
<keyword evidence="2" id="KW-0969">Cilium</keyword>
<dbReference type="STRING" id="1121279.SAMN02745887_03304"/>
<dbReference type="OrthoDB" id="8587063at2"/>
<dbReference type="GO" id="GO:0009421">
    <property type="term" value="C:bacterial-type flagellum filament cap"/>
    <property type="evidence" value="ECO:0007669"/>
    <property type="project" value="InterPro"/>
</dbReference>
<evidence type="ECO:0000259" key="1">
    <source>
        <dbReference type="Pfam" id="PF07195"/>
    </source>
</evidence>
<reference evidence="2 3" key="1">
    <citation type="submission" date="2016-11" db="EMBL/GenBank/DDBJ databases">
        <authorList>
            <person name="Jaros S."/>
            <person name="Januszkiewicz K."/>
            <person name="Wedrychowicz H."/>
        </authorList>
    </citation>
    <scope>NUCLEOTIDE SEQUENCE [LARGE SCALE GENOMIC DNA]</scope>
    <source>
        <strain evidence="2 3">DSM 18899</strain>
    </source>
</reference>
<dbReference type="AlphaFoldDB" id="A0A1K2HRT7"/>
<feature type="domain" description="Flagellar hook-associated protein 2 C-terminal" evidence="1">
    <location>
        <begin position="259"/>
        <end position="326"/>
    </location>
</feature>
<sequence length="469" mass="49491">MNLYNIANSLSQSYGALAGLDAGRQVTGIGALRNGTPGQGLSVAERFRLPSSTSVSLSERGRLQSALSDLKSTASALNSADKVAAGRASSDNPAISARVLSGDKARAAKLPDELELNVSQLAQSQQLRSQAFADKDSSIVGTGSLRIEFGRFNSASNTFQSNQRAARSVSISAGDGTLSGIANALNRADVGLKASVEDDNGSFRLQISATQTGAANAFRISVSDSDGNNRDNGLGLSRLAFDPGEVPNSGRNLQQTRNAQDAELTVDGRNVVSASNQIDTALEGVRIEARETGTARLSLARDAQQLERSARSLVDGLNRFEQQVTQEGSGSARLASQLRTALDKVESGSGRERLDLAQIGISRSRTGQLELNEDKLQQAFSADAERVSALLGQAASTVESVSSTALQSREFGQGERFSIASRNGDNPYLAQARLQQFQSRAAQQPTLLSYSPTTQNLYGLSQYLSIAGL</sequence>
<dbReference type="GO" id="GO:0071973">
    <property type="term" value="P:bacterial-type flagellum-dependent cell motility"/>
    <property type="evidence" value="ECO:0007669"/>
    <property type="project" value="TreeGrafter"/>
</dbReference>
<name>A0A1K2HRT7_9NEIS</name>
<dbReference type="PANTHER" id="PTHR30288:SF0">
    <property type="entry name" value="FLAGELLAR HOOK-ASSOCIATED PROTEIN 2"/>
    <property type="match status" value="1"/>
</dbReference>
<keyword evidence="3" id="KW-1185">Reference proteome</keyword>
<dbReference type="GO" id="GO:0007155">
    <property type="term" value="P:cell adhesion"/>
    <property type="evidence" value="ECO:0007669"/>
    <property type="project" value="InterPro"/>
</dbReference>
<dbReference type="Pfam" id="PF07195">
    <property type="entry name" value="FliD_C"/>
    <property type="match status" value="2"/>
</dbReference>
<dbReference type="EMBL" id="FPKR01000014">
    <property type="protein sequence ID" value="SFZ78986.1"/>
    <property type="molecule type" value="Genomic_DNA"/>
</dbReference>
<evidence type="ECO:0000313" key="3">
    <source>
        <dbReference type="Proteomes" id="UP000186513"/>
    </source>
</evidence>
<keyword evidence="2" id="KW-0966">Cell projection</keyword>